<gene>
    <name evidence="6" type="ORF">PGLA2088_LOCUS48400</name>
</gene>
<keyword evidence="2" id="KW-0645">Protease</keyword>
<keyword evidence="3" id="KW-0378">Hydrolase</keyword>
<dbReference type="EMBL" id="CAJNNW010036682">
    <property type="protein sequence ID" value="CAE8736637.1"/>
    <property type="molecule type" value="Genomic_DNA"/>
</dbReference>
<dbReference type="PROSITE" id="PS51858">
    <property type="entry name" value="PPPDE"/>
    <property type="match status" value="1"/>
</dbReference>
<protein>
    <recommendedName>
        <fullName evidence="5">PPPDE domain-containing protein</fullName>
    </recommendedName>
</protein>
<feature type="compositionally biased region" description="Basic residues" evidence="4">
    <location>
        <begin position="300"/>
        <end position="310"/>
    </location>
</feature>
<evidence type="ECO:0000256" key="2">
    <source>
        <dbReference type="ARBA" id="ARBA00022670"/>
    </source>
</evidence>
<dbReference type="GO" id="GO:0101005">
    <property type="term" value="F:deubiquitinase activity"/>
    <property type="evidence" value="ECO:0007669"/>
    <property type="project" value="TreeGrafter"/>
</dbReference>
<accession>A0A813LZB9</accession>
<name>A0A813LZB9_POLGL</name>
<feature type="compositionally biased region" description="Low complexity" evidence="4">
    <location>
        <begin position="286"/>
        <end position="299"/>
    </location>
</feature>
<dbReference type="AlphaFoldDB" id="A0A813LZB9"/>
<proteinExistence type="inferred from homology"/>
<reference evidence="6" key="1">
    <citation type="submission" date="2021-02" db="EMBL/GenBank/DDBJ databases">
        <authorList>
            <person name="Dougan E. K."/>
            <person name="Rhodes N."/>
            <person name="Thang M."/>
            <person name="Chan C."/>
        </authorList>
    </citation>
    <scope>NUCLEOTIDE SEQUENCE</scope>
</reference>
<evidence type="ECO:0000313" key="6">
    <source>
        <dbReference type="EMBL" id="CAE8736637.1"/>
    </source>
</evidence>
<evidence type="ECO:0000256" key="3">
    <source>
        <dbReference type="ARBA" id="ARBA00022801"/>
    </source>
</evidence>
<evidence type="ECO:0000256" key="4">
    <source>
        <dbReference type="SAM" id="MobiDB-lite"/>
    </source>
</evidence>
<evidence type="ECO:0000313" key="7">
    <source>
        <dbReference type="Proteomes" id="UP000626109"/>
    </source>
</evidence>
<sequence length="335" mass="35855">MRFAALKAQDDSALHSSVTSCFAMGTTASANPSAGGGASGRKPPAAPQPVTLHIYDVGTSEEVQLVNSVLRPLGSGAFHTGVEIYGLEWSFNNLPHHLTPHGDPLTGIFCSRPKTVTVHNYAESVEVGKTRKTQEEFALLLTKMEASWRADTFNVLKKNCCHFCDDLCRVLGVGGIPDRVLNLASLGGGISDVAHNHNADLMKYHKESIDQMQVDMTKVTSNPSLDHELKEQMVMLERSMQREQAKQVQIDNLMQRLGVVQQQLTLQVSGGWPGGTKEPSKGMPSRAAADPRVPAAVGKKAPKKAAKKAAKPLAAGLRAEAPEFVPVPLPPGGSA</sequence>
<dbReference type="InterPro" id="IPR008580">
    <property type="entry name" value="PPPDE_dom"/>
</dbReference>
<dbReference type="Gene3D" id="3.90.1720.30">
    <property type="entry name" value="PPPDE domains"/>
    <property type="match status" value="1"/>
</dbReference>
<comment type="caution">
    <text evidence="6">The sequence shown here is derived from an EMBL/GenBank/DDBJ whole genome shotgun (WGS) entry which is preliminary data.</text>
</comment>
<dbReference type="PANTHER" id="PTHR12378:SF80">
    <property type="entry name" value="IP06716P-RELATED"/>
    <property type="match status" value="1"/>
</dbReference>
<comment type="similarity">
    <text evidence="1">Belongs to the DeSI family.</text>
</comment>
<feature type="compositionally biased region" description="Pro residues" evidence="4">
    <location>
        <begin position="325"/>
        <end position="335"/>
    </location>
</feature>
<dbReference type="Pfam" id="PF05903">
    <property type="entry name" value="Peptidase_C97"/>
    <property type="match status" value="1"/>
</dbReference>
<dbReference type="GO" id="GO:0016579">
    <property type="term" value="P:protein deubiquitination"/>
    <property type="evidence" value="ECO:0007669"/>
    <property type="project" value="TreeGrafter"/>
</dbReference>
<dbReference type="PANTHER" id="PTHR12378">
    <property type="entry name" value="DESUMOYLATING ISOPEPTIDASE"/>
    <property type="match status" value="1"/>
</dbReference>
<feature type="domain" description="PPPDE" evidence="5">
    <location>
        <begin position="48"/>
        <end position="188"/>
    </location>
</feature>
<feature type="region of interest" description="Disordered" evidence="4">
    <location>
        <begin position="270"/>
        <end position="335"/>
    </location>
</feature>
<dbReference type="InterPro" id="IPR042266">
    <property type="entry name" value="PPPDE_sf"/>
</dbReference>
<dbReference type="Proteomes" id="UP000626109">
    <property type="component" value="Unassembled WGS sequence"/>
</dbReference>
<organism evidence="6 7">
    <name type="scientific">Polarella glacialis</name>
    <name type="common">Dinoflagellate</name>
    <dbReference type="NCBI Taxonomy" id="89957"/>
    <lineage>
        <taxon>Eukaryota</taxon>
        <taxon>Sar</taxon>
        <taxon>Alveolata</taxon>
        <taxon>Dinophyceae</taxon>
        <taxon>Suessiales</taxon>
        <taxon>Suessiaceae</taxon>
        <taxon>Polarella</taxon>
    </lineage>
</organism>
<evidence type="ECO:0000256" key="1">
    <source>
        <dbReference type="ARBA" id="ARBA00008140"/>
    </source>
</evidence>
<evidence type="ECO:0000259" key="5">
    <source>
        <dbReference type="PROSITE" id="PS51858"/>
    </source>
</evidence>
<dbReference type="SMART" id="SM01179">
    <property type="entry name" value="DUF862"/>
    <property type="match status" value="1"/>
</dbReference>
<dbReference type="GO" id="GO:0006508">
    <property type="term" value="P:proteolysis"/>
    <property type="evidence" value="ECO:0007669"/>
    <property type="project" value="UniProtKB-KW"/>
</dbReference>